<keyword evidence="2" id="KW-0472">Membrane</keyword>
<keyword evidence="2" id="KW-0812">Transmembrane</keyword>
<dbReference type="AlphaFoldDB" id="A0A1Q5Q5N5"/>
<dbReference type="EMBL" id="MQVR01000002">
    <property type="protein sequence ID" value="OKL55126.1"/>
    <property type="molecule type" value="Genomic_DNA"/>
</dbReference>
<evidence type="ECO:0000313" key="4">
    <source>
        <dbReference type="EMBL" id="OKL55126.1"/>
    </source>
</evidence>
<gene>
    <name evidence="4" type="ORF">BSZ39_00885</name>
</gene>
<comment type="caution">
    <text evidence="4">The sequence shown here is derived from an EMBL/GenBank/DDBJ whole genome shotgun (WGS) entry which is preliminary data.</text>
</comment>
<evidence type="ECO:0000256" key="1">
    <source>
        <dbReference type="SAM" id="MobiDB-lite"/>
    </source>
</evidence>
<dbReference type="InterPro" id="IPR045597">
    <property type="entry name" value="DUF6458"/>
</dbReference>
<keyword evidence="2" id="KW-1133">Transmembrane helix</keyword>
<evidence type="ECO:0000259" key="3">
    <source>
        <dbReference type="Pfam" id="PF20059"/>
    </source>
</evidence>
<feature type="region of interest" description="Disordered" evidence="1">
    <location>
        <begin position="64"/>
        <end position="84"/>
    </location>
</feature>
<proteinExistence type="predicted"/>
<protein>
    <recommendedName>
        <fullName evidence="3">DUF6458 domain-containing protein</fullName>
    </recommendedName>
</protein>
<dbReference type="Proteomes" id="UP000185628">
    <property type="component" value="Unassembled WGS sequence"/>
</dbReference>
<evidence type="ECO:0000256" key="2">
    <source>
        <dbReference type="SAM" id="Phobius"/>
    </source>
</evidence>
<name>A0A1Q5Q5N5_9ACTO</name>
<feature type="domain" description="DUF6458" evidence="3">
    <location>
        <begin position="8"/>
        <end position="75"/>
    </location>
</feature>
<dbReference type="STRING" id="208480.SAMN02910418_02409"/>
<organism evidence="4 5">
    <name type="scientific">Bowdeniella nasicola</name>
    <dbReference type="NCBI Taxonomy" id="208480"/>
    <lineage>
        <taxon>Bacteria</taxon>
        <taxon>Bacillati</taxon>
        <taxon>Actinomycetota</taxon>
        <taxon>Actinomycetes</taxon>
        <taxon>Actinomycetales</taxon>
        <taxon>Actinomycetaceae</taxon>
        <taxon>Bowdeniella</taxon>
    </lineage>
</organism>
<reference evidence="5" key="1">
    <citation type="submission" date="2016-12" db="EMBL/GenBank/DDBJ databases">
        <authorList>
            <person name="Meng X."/>
        </authorList>
    </citation>
    <scope>NUCLEOTIDE SEQUENCE [LARGE SCALE GENOMIC DNA]</scope>
    <source>
        <strain evidence="5">DSM 19116</strain>
    </source>
</reference>
<feature type="transmembrane region" description="Helical" evidence="2">
    <location>
        <begin position="35"/>
        <end position="56"/>
    </location>
</feature>
<dbReference type="Pfam" id="PF20059">
    <property type="entry name" value="DUF6458"/>
    <property type="match status" value="1"/>
</dbReference>
<evidence type="ECO:0000313" key="5">
    <source>
        <dbReference type="Proteomes" id="UP000185628"/>
    </source>
</evidence>
<keyword evidence="5" id="KW-1185">Reference proteome</keyword>
<sequence length="84" mass="8745">MYRGPSIGFGVFLAVVGAILAFAVADRFSGVNLQMIGYICLAAGVVLVLIGIAMGARSGRSATERHVTRDAAGGTHESIEHRDV</sequence>
<accession>A0A1Q5Q5N5</accession>